<evidence type="ECO:0000313" key="1">
    <source>
        <dbReference type="EMBL" id="PXF61615.1"/>
    </source>
</evidence>
<protein>
    <submittedName>
        <fullName evidence="1">Uncharacterized protein</fullName>
    </submittedName>
</protein>
<accession>A0AC61L551</accession>
<dbReference type="EMBL" id="PQXF01000004">
    <property type="protein sequence ID" value="PXF61615.1"/>
    <property type="molecule type" value="Genomic_DNA"/>
</dbReference>
<name>A0AC61L551_9EURY</name>
<comment type="caution">
    <text evidence="1">The sequence shown here is derived from an EMBL/GenBank/DDBJ whole genome shotgun (WGS) entry which is preliminary data.</text>
</comment>
<sequence length="110" mass="12481">MRHPQVRFKQPKKSKHPRYIAVSTSRRPDGAIFVHSDIGTPFKCDLCDGDPVCANVCPKKAILFVPEHMLGQVHRMASALGCAHLQEVEYWEHGIKKTLRYADIGEDKLE</sequence>
<gene>
    <name evidence="1" type="ORF">C4B59_03440</name>
</gene>
<organism evidence="1 2">
    <name type="scientific">Candidatus Methanogaster sp</name>
    <dbReference type="NCBI Taxonomy" id="3386292"/>
    <lineage>
        <taxon>Archaea</taxon>
        <taxon>Methanobacteriati</taxon>
        <taxon>Methanobacteriota</taxon>
        <taxon>Stenosarchaea group</taxon>
        <taxon>Methanomicrobia</taxon>
        <taxon>Methanosarcinales</taxon>
        <taxon>ANME-2 cluster</taxon>
        <taxon>Candidatus Methanogasteraceae</taxon>
        <taxon>Candidatus Methanogaster</taxon>
    </lineage>
</organism>
<proteinExistence type="predicted"/>
<evidence type="ECO:0000313" key="2">
    <source>
        <dbReference type="Proteomes" id="UP000248329"/>
    </source>
</evidence>
<reference evidence="1" key="1">
    <citation type="submission" date="2018-01" db="EMBL/GenBank/DDBJ databases">
        <authorList>
            <person name="Krukenberg V."/>
        </authorList>
    </citation>
    <scope>NUCLEOTIDE SEQUENCE</scope>
    <source>
        <strain evidence="1">E20ANME2</strain>
    </source>
</reference>
<dbReference type="Proteomes" id="UP000248329">
    <property type="component" value="Unassembled WGS sequence"/>
</dbReference>